<evidence type="ECO:0008006" key="3">
    <source>
        <dbReference type="Google" id="ProtNLM"/>
    </source>
</evidence>
<name>U2HHW1_9SPHI</name>
<accession>U2HHW1</accession>
<dbReference type="AlphaFoldDB" id="U2HHW1"/>
<organism evidence="1 2">
    <name type="scientific">Sphingobacterium paucimobilis HER1398</name>
    <dbReference type="NCBI Taxonomy" id="1346330"/>
    <lineage>
        <taxon>Bacteria</taxon>
        <taxon>Pseudomonadati</taxon>
        <taxon>Bacteroidota</taxon>
        <taxon>Sphingobacteriia</taxon>
        <taxon>Sphingobacteriales</taxon>
        <taxon>Sphingobacteriaceae</taxon>
        <taxon>Sphingobacterium</taxon>
    </lineage>
</organism>
<dbReference type="STRING" id="1346330.M472_21560"/>
<dbReference type="EMBL" id="ATDL01000001">
    <property type="protein sequence ID" value="ERJ61346.1"/>
    <property type="molecule type" value="Genomic_DNA"/>
</dbReference>
<evidence type="ECO:0000313" key="2">
    <source>
        <dbReference type="Proteomes" id="UP000016584"/>
    </source>
</evidence>
<dbReference type="PATRIC" id="fig|1346330.5.peg.2"/>
<keyword evidence="2" id="KW-1185">Reference proteome</keyword>
<dbReference type="RefSeq" id="WP_021068203.1">
    <property type="nucleotide sequence ID" value="NZ_ATDL01000001.1"/>
</dbReference>
<proteinExistence type="predicted"/>
<reference evidence="1 2" key="1">
    <citation type="journal article" date="2013" name="Genome Announc.">
        <title>The Draft Genome Sequence of Sphingomonas paucimobilis Strain HER1398 (Proteobacteria), Host to the Giant PAU Phage, Indicates That It Is a Member of the Genus Sphingobacterium (Bacteroidetes).</title>
        <authorList>
            <person name="White R.A.III."/>
            <person name="Suttle C.A."/>
        </authorList>
    </citation>
    <scope>NUCLEOTIDE SEQUENCE [LARGE SCALE GENOMIC DNA]</scope>
    <source>
        <strain evidence="1 2">HER1398</strain>
    </source>
</reference>
<dbReference type="OrthoDB" id="1441996at2"/>
<comment type="caution">
    <text evidence="1">The sequence shown here is derived from an EMBL/GenBank/DDBJ whole genome shotgun (WGS) entry which is preliminary data.</text>
</comment>
<evidence type="ECO:0000313" key="1">
    <source>
        <dbReference type="EMBL" id="ERJ61346.1"/>
    </source>
</evidence>
<dbReference type="eggNOG" id="ENOG50331RW">
    <property type="taxonomic scope" value="Bacteria"/>
</dbReference>
<gene>
    <name evidence="1" type="ORF">M472_21560</name>
</gene>
<sequence length="175" mass="21057">MNKIVLFEYFLKKLVEWYCDYYQLNITNFNDHPYNNLSKLKVIKLHFFACSTNSEALEIFDDFHAMPYGHVESGIYNHLDNLRFCNVTNSKLIINDMNSFLNFFPKNYEVIDACIERLRNINLSLISLEPFELVELSHKWFSWRYNFQKARQNGSYSRPINSELILKEEKFYSIF</sequence>
<dbReference type="Proteomes" id="UP000016584">
    <property type="component" value="Unassembled WGS sequence"/>
</dbReference>
<protein>
    <recommendedName>
        <fullName evidence="3">Antitoxin SocA-like Panacea domain-containing protein</fullName>
    </recommendedName>
</protein>